<dbReference type="InterPro" id="IPR014720">
    <property type="entry name" value="dsRBD_dom"/>
</dbReference>
<keyword evidence="4" id="KW-0694">RNA-binding</keyword>
<organism evidence="8 9">
    <name type="scientific">Leptobrachium leishanense</name>
    <name type="common">Leishan spiny toad</name>
    <dbReference type="NCBI Taxonomy" id="445787"/>
    <lineage>
        <taxon>Eukaryota</taxon>
        <taxon>Metazoa</taxon>
        <taxon>Chordata</taxon>
        <taxon>Craniata</taxon>
        <taxon>Vertebrata</taxon>
        <taxon>Euteleostomi</taxon>
        <taxon>Amphibia</taxon>
        <taxon>Batrachia</taxon>
        <taxon>Anura</taxon>
        <taxon>Pelobatoidea</taxon>
        <taxon>Megophryidae</taxon>
        <taxon>Leptobrachium</taxon>
    </lineage>
</organism>
<dbReference type="PANTHER" id="PTHR16148">
    <property type="entry name" value="NF-KAPPA-B-REPRESSING FACTOR-RELATED"/>
    <property type="match status" value="1"/>
</dbReference>
<dbReference type="Proteomes" id="UP000694569">
    <property type="component" value="Unplaced"/>
</dbReference>
<gene>
    <name evidence="8" type="primary">CDKN2AIP</name>
</gene>
<evidence type="ECO:0000256" key="5">
    <source>
        <dbReference type="SAM" id="MobiDB-lite"/>
    </source>
</evidence>
<reference evidence="8" key="2">
    <citation type="submission" date="2025-09" db="UniProtKB">
        <authorList>
            <consortium name="Ensembl"/>
        </authorList>
    </citation>
    <scope>IDENTIFICATION</scope>
</reference>
<comment type="similarity">
    <text evidence="2">Belongs to the CARF family.</text>
</comment>
<dbReference type="PANTHER" id="PTHR16148:SF11">
    <property type="entry name" value="CDKN2A-INTERACTING PROTEIN"/>
    <property type="match status" value="1"/>
</dbReference>
<feature type="compositionally biased region" description="Basic and acidic residues" evidence="5">
    <location>
        <begin position="131"/>
        <end position="144"/>
    </location>
</feature>
<dbReference type="PROSITE" id="PS51827">
    <property type="entry name" value="XTBD"/>
    <property type="match status" value="1"/>
</dbReference>
<dbReference type="Pfam" id="PF11952">
    <property type="entry name" value="XTBD"/>
    <property type="match status" value="1"/>
</dbReference>
<dbReference type="GO" id="GO:0005730">
    <property type="term" value="C:nucleolus"/>
    <property type="evidence" value="ECO:0007669"/>
    <property type="project" value="TreeGrafter"/>
</dbReference>
<dbReference type="InterPro" id="IPR058828">
    <property type="entry name" value="DSRM_CARF/NKRF"/>
</dbReference>
<dbReference type="GO" id="GO:0005654">
    <property type="term" value="C:nucleoplasm"/>
    <property type="evidence" value="ECO:0007669"/>
    <property type="project" value="UniProtKB-SubCell"/>
</dbReference>
<evidence type="ECO:0000259" key="6">
    <source>
        <dbReference type="PROSITE" id="PS50137"/>
    </source>
</evidence>
<feature type="compositionally biased region" description="Polar residues" evidence="5">
    <location>
        <begin position="173"/>
        <end position="202"/>
    </location>
</feature>
<evidence type="ECO:0000256" key="2">
    <source>
        <dbReference type="ARBA" id="ARBA00010053"/>
    </source>
</evidence>
<dbReference type="GO" id="GO:0003723">
    <property type="term" value="F:RNA binding"/>
    <property type="evidence" value="ECO:0007669"/>
    <property type="project" value="UniProtKB-UniRule"/>
</dbReference>
<protein>
    <submittedName>
        <fullName evidence="8">CDKN2A interacting protein</fullName>
    </submittedName>
</protein>
<name>A0A8C5Q7H5_9ANUR</name>
<dbReference type="Ensembl" id="ENSLLET00000035520.1">
    <property type="protein sequence ID" value="ENSLLEP00000034215.1"/>
    <property type="gene ID" value="ENSLLEG00000021640.1"/>
</dbReference>
<feature type="domain" description="DRBM" evidence="6">
    <location>
        <begin position="281"/>
        <end position="356"/>
    </location>
</feature>
<accession>A0A8C5Q7H5</accession>
<sequence length="399" mass="44478">MASEDEVSEFLSQNREAAAWVEAVRGECESDKMWRYRREFILRNLSDFCGPRLPPLHSNDRALDRVLAYSMVWSNHVFTGCRYPQPVMEKVLEMAGNLKVKDAPVHTCRDDLVSKVKKRGIASNNEGGLEEPSKKIKPIEEMKVADSSSTKIQEPPRHETQVSSDRDSGDLNPCTSATQRTDTNLGNCETSQSSQPVSTTDSKPAKSPAVAKSEPIAPQEKIALVEIRQETSTKSTLQSPIKPPRKLTVEDTKERQAFFNRLYKAVAWKLVSAGGFSQSLNHTELLNSCIESLKASLDIAFVPLKELADLPQNKTSQENMVCELRCKAVYLGMGCGKSKDNAKAVASREAIKLFLKKKVVVRICKRKYSGRDVEDLVLLDEESRSVNLPPALKNPQDLL</sequence>
<feature type="region of interest" description="Disordered" evidence="5">
    <location>
        <begin position="123"/>
        <end position="214"/>
    </location>
</feature>
<keyword evidence="9" id="KW-1185">Reference proteome</keyword>
<reference evidence="8" key="1">
    <citation type="submission" date="2025-08" db="UniProtKB">
        <authorList>
            <consortium name="Ensembl"/>
        </authorList>
    </citation>
    <scope>IDENTIFICATION</scope>
</reference>
<dbReference type="OrthoDB" id="2359216at2759"/>
<feature type="domain" description="XRN2-binding (XTBD)" evidence="7">
    <location>
        <begin position="21"/>
        <end position="124"/>
    </location>
</feature>
<evidence type="ECO:0000313" key="8">
    <source>
        <dbReference type="Ensembl" id="ENSLLEP00000034215.1"/>
    </source>
</evidence>
<dbReference type="GeneTree" id="ENSGT00940000158376"/>
<keyword evidence="3" id="KW-0539">Nucleus</keyword>
<dbReference type="InterPro" id="IPR021859">
    <property type="entry name" value="XTBD"/>
</dbReference>
<evidence type="ECO:0000259" key="7">
    <source>
        <dbReference type="PROSITE" id="PS51827"/>
    </source>
</evidence>
<proteinExistence type="inferred from homology"/>
<evidence type="ECO:0000256" key="3">
    <source>
        <dbReference type="ARBA" id="ARBA00023242"/>
    </source>
</evidence>
<comment type="subcellular location">
    <subcellularLocation>
        <location evidence="1">Nucleus</location>
        <location evidence="1">Nucleoplasm</location>
    </subcellularLocation>
</comment>
<feature type="compositionally biased region" description="Basic and acidic residues" evidence="5">
    <location>
        <begin position="154"/>
        <end position="169"/>
    </location>
</feature>
<evidence type="ECO:0000256" key="1">
    <source>
        <dbReference type="ARBA" id="ARBA00004642"/>
    </source>
</evidence>
<evidence type="ECO:0000313" key="9">
    <source>
        <dbReference type="Proteomes" id="UP000694569"/>
    </source>
</evidence>
<evidence type="ECO:0000256" key="4">
    <source>
        <dbReference type="PROSITE-ProRule" id="PRU00266"/>
    </source>
</evidence>
<dbReference type="PROSITE" id="PS50137">
    <property type="entry name" value="DS_RBD"/>
    <property type="match status" value="1"/>
</dbReference>
<dbReference type="AlphaFoldDB" id="A0A8C5Q7H5"/>
<dbReference type="Pfam" id="PF26535">
    <property type="entry name" value="DSRM_CARF"/>
    <property type="match status" value="1"/>
</dbReference>